<keyword evidence="2" id="KW-0347">Helicase</keyword>
<dbReference type="InterPro" id="IPR050742">
    <property type="entry name" value="Helicase_Restrict-Modif_Enz"/>
</dbReference>
<dbReference type="InterPro" id="IPR027417">
    <property type="entry name" value="P-loop_NTPase"/>
</dbReference>
<dbReference type="InterPro" id="IPR006935">
    <property type="entry name" value="Helicase/UvrB_N"/>
</dbReference>
<feature type="domain" description="Helicase/UvrB N-terminal" evidence="1">
    <location>
        <begin position="18"/>
        <end position="206"/>
    </location>
</feature>
<dbReference type="GO" id="GO:0005524">
    <property type="term" value="F:ATP binding"/>
    <property type="evidence" value="ECO:0007669"/>
    <property type="project" value="InterPro"/>
</dbReference>
<dbReference type="RefSeq" id="WP_163843968.1">
    <property type="nucleotide sequence ID" value="NZ_JAAGVB010000013.1"/>
</dbReference>
<dbReference type="Pfam" id="PF04851">
    <property type="entry name" value="ResIII"/>
    <property type="match status" value="1"/>
</dbReference>
<keyword evidence="2" id="KW-0547">Nucleotide-binding</keyword>
<comment type="caution">
    <text evidence="2">The sequence shown here is derived from an EMBL/GenBank/DDBJ whole genome shotgun (WGS) entry which is preliminary data.</text>
</comment>
<dbReference type="GO" id="GO:0003677">
    <property type="term" value="F:DNA binding"/>
    <property type="evidence" value="ECO:0007669"/>
    <property type="project" value="InterPro"/>
</dbReference>
<dbReference type="EMBL" id="JAAGVB010000013">
    <property type="protein sequence ID" value="NEW32943.1"/>
    <property type="molecule type" value="Genomic_DNA"/>
</dbReference>
<dbReference type="PANTHER" id="PTHR47396:SF1">
    <property type="entry name" value="ATP-DEPENDENT HELICASE IRC3-RELATED"/>
    <property type="match status" value="1"/>
</dbReference>
<dbReference type="Gene3D" id="3.40.50.300">
    <property type="entry name" value="P-loop containing nucleotide triphosphate hydrolases"/>
    <property type="match status" value="2"/>
</dbReference>
<keyword evidence="2" id="KW-0378">Hydrolase</keyword>
<dbReference type="GO" id="GO:0016787">
    <property type="term" value="F:hydrolase activity"/>
    <property type="evidence" value="ECO:0007669"/>
    <property type="project" value="InterPro"/>
</dbReference>
<reference evidence="2 3" key="1">
    <citation type="submission" date="2020-01" db="EMBL/GenBank/DDBJ databases">
        <title>Genetics and antimicrobial susceptibilities of Nocardia species isolated from the soil; a comparison with species isolated from humans.</title>
        <authorList>
            <person name="Carrasco G."/>
            <person name="Monzon S."/>
            <person name="Sansegundo M."/>
            <person name="Garcia E."/>
            <person name="Garrido N."/>
            <person name="Medina M.J."/>
            <person name="Villalon P."/>
            <person name="Ramirez-Arocha A.C."/>
            <person name="Jimenez P."/>
            <person name="Cuesta I."/>
            <person name="Valdezate S."/>
        </authorList>
    </citation>
    <scope>NUCLEOTIDE SEQUENCE [LARGE SCALE GENOMIC DNA]</scope>
    <source>
        <strain evidence="2 3">CNM20110626</strain>
    </source>
</reference>
<accession>A0A6P1CMQ7</accession>
<dbReference type="GO" id="GO:0005829">
    <property type="term" value="C:cytosol"/>
    <property type="evidence" value="ECO:0007669"/>
    <property type="project" value="TreeGrafter"/>
</dbReference>
<evidence type="ECO:0000313" key="3">
    <source>
        <dbReference type="Proteomes" id="UP000471166"/>
    </source>
</evidence>
<proteinExistence type="predicted"/>
<evidence type="ECO:0000313" key="2">
    <source>
        <dbReference type="EMBL" id="NEW32943.1"/>
    </source>
</evidence>
<dbReference type="PANTHER" id="PTHR47396">
    <property type="entry name" value="TYPE I RESTRICTION ENZYME ECOKI R PROTEIN"/>
    <property type="match status" value="1"/>
</dbReference>
<dbReference type="GO" id="GO:0004386">
    <property type="term" value="F:helicase activity"/>
    <property type="evidence" value="ECO:0007669"/>
    <property type="project" value="UniProtKB-KW"/>
</dbReference>
<sequence>MTWLEYDQGLIDEIASRMDLRAPNKAALTKIIENIHVDEFQEVVCDLATGVGKTYLAAALVEYLACQGLRNVLVVTPGKTIQDKTIANFTPGSPKYVPGADYQPLLITAENFSRGQVGDALHDPDRLKLFVFNVQQLIRPGANTSRRVREMDEFVGGALYSHLQSANDLVVIADEHHVYRAQARAFSSAIRDLKPRAMIGLTATPDDADQSKVIYRYSLAEAIADGLVKVPVIVYRQDGHKDIATQLADACHLRTVKAAAYQTWADATGERVVNPVLFVVCQTVEDAQDTANLLANDSYIGDPAAVLEITSQSSDAALAALAAVEDPDSPIRAVVSVDKLKEGWDVKNIGVIVALRRLASQALTEQILGRGLRLPYGRRVGVPMIDTVDLVAHDSYRKLLEQKDALIERIVPIGESAESGEPTEPGIERSAQERAAAQVEEVGSQGELRLITPARIINGERVDGTAGLILQEYSVAESEGQRDASEYRILQRVEGAPQIKFPRREREVLPVRFSLSLVDDADARASGAAFAHEITIPLIREALTARRTRDGDVEVRREALDPGEAHQEWIPLERVVTDLESRILGLGLVEESLAEYNAVRRVVRAFLRGAGAIDGTEVNWGAARAHLALEGIDALIRQKYNMRRLQPQYVFNPVTLPVEPRPMPTDILDRYDEFERGRWYSGWRKSVLPVASFDAKTTERRLAEILDSSSRIQWWLRLQPNDPAYIELDTGGRYFPDFIAVDDVEVHWLIEGKSDHDVPRRDVEAKRAAAEEWARFVNDDGRFGTWRYLFCSESALKNSHGGWDTLLVAAGAAQQ</sequence>
<gene>
    <name evidence="2" type="ORF">GV791_10300</name>
</gene>
<dbReference type="SUPFAM" id="SSF52540">
    <property type="entry name" value="P-loop containing nucleoside triphosphate hydrolases"/>
    <property type="match status" value="1"/>
</dbReference>
<name>A0A6P1CMQ7_9NOCA</name>
<keyword evidence="2" id="KW-0067">ATP-binding</keyword>
<protein>
    <submittedName>
        <fullName evidence="2">DEAD/DEAH box helicase family protein</fullName>
    </submittedName>
</protein>
<evidence type="ECO:0000259" key="1">
    <source>
        <dbReference type="Pfam" id="PF04851"/>
    </source>
</evidence>
<dbReference type="AlphaFoldDB" id="A0A6P1CMQ7"/>
<organism evidence="2 3">
    <name type="scientific">Nocardia cyriacigeorgica</name>
    <dbReference type="NCBI Taxonomy" id="135487"/>
    <lineage>
        <taxon>Bacteria</taxon>
        <taxon>Bacillati</taxon>
        <taxon>Actinomycetota</taxon>
        <taxon>Actinomycetes</taxon>
        <taxon>Mycobacteriales</taxon>
        <taxon>Nocardiaceae</taxon>
        <taxon>Nocardia</taxon>
    </lineage>
</organism>
<dbReference type="Proteomes" id="UP000471166">
    <property type="component" value="Unassembled WGS sequence"/>
</dbReference>